<protein>
    <submittedName>
        <fullName evidence="4">Translation initiation factor IF-2 associated domain-containing protein</fullName>
    </submittedName>
</protein>
<accession>A0ABT1UAZ2</accession>
<keyword evidence="4" id="KW-0648">Protein biosynthesis</keyword>
<feature type="domain" description="Initiation factor 2 associated" evidence="3">
    <location>
        <begin position="66"/>
        <end position="105"/>
    </location>
</feature>
<feature type="non-terminal residue" evidence="4">
    <location>
        <position position="161"/>
    </location>
</feature>
<evidence type="ECO:0000256" key="1">
    <source>
        <dbReference type="SAM" id="MobiDB-lite"/>
    </source>
</evidence>
<dbReference type="SUPFAM" id="SSF46955">
    <property type="entry name" value="Putative DNA-binding domain"/>
    <property type="match status" value="1"/>
</dbReference>
<dbReference type="InterPro" id="IPR009061">
    <property type="entry name" value="DNA-bd_dom_put_sf"/>
</dbReference>
<dbReference type="InterPro" id="IPR013575">
    <property type="entry name" value="IF2_assoc_dom_bac"/>
</dbReference>
<keyword evidence="5" id="KW-1185">Reference proteome</keyword>
<dbReference type="Pfam" id="PF04760">
    <property type="entry name" value="IF2_N"/>
    <property type="match status" value="1"/>
</dbReference>
<organism evidence="4 5">
    <name type="scientific">Methylomonas rivi</name>
    <dbReference type="NCBI Taxonomy" id="2952226"/>
    <lineage>
        <taxon>Bacteria</taxon>
        <taxon>Pseudomonadati</taxon>
        <taxon>Pseudomonadota</taxon>
        <taxon>Gammaproteobacteria</taxon>
        <taxon>Methylococcales</taxon>
        <taxon>Methylococcaceae</taxon>
        <taxon>Methylomonas</taxon>
    </lineage>
</organism>
<feature type="region of interest" description="Disordered" evidence="1">
    <location>
        <begin position="51"/>
        <end position="161"/>
    </location>
</feature>
<dbReference type="GO" id="GO:0003743">
    <property type="term" value="F:translation initiation factor activity"/>
    <property type="evidence" value="ECO:0007669"/>
    <property type="project" value="UniProtKB-KW"/>
</dbReference>
<dbReference type="InterPro" id="IPR006847">
    <property type="entry name" value="IF2_N"/>
</dbReference>
<evidence type="ECO:0000313" key="4">
    <source>
        <dbReference type="EMBL" id="MCQ8131027.1"/>
    </source>
</evidence>
<proteinExistence type="predicted"/>
<keyword evidence="4" id="KW-0396">Initiation factor</keyword>
<evidence type="ECO:0000259" key="2">
    <source>
        <dbReference type="Pfam" id="PF04760"/>
    </source>
</evidence>
<dbReference type="RefSeq" id="WP_256617408.1">
    <property type="nucleotide sequence ID" value="NZ_JANIBK010000314.1"/>
</dbReference>
<evidence type="ECO:0000313" key="5">
    <source>
        <dbReference type="Proteomes" id="UP001524586"/>
    </source>
</evidence>
<evidence type="ECO:0000259" key="3">
    <source>
        <dbReference type="Pfam" id="PF08364"/>
    </source>
</evidence>
<gene>
    <name evidence="4" type="ORF">NP596_21410</name>
</gene>
<dbReference type="Pfam" id="PF08364">
    <property type="entry name" value="IF2_assoc"/>
    <property type="match status" value="1"/>
</dbReference>
<feature type="compositionally biased region" description="Polar residues" evidence="1">
    <location>
        <begin position="80"/>
        <end position="92"/>
    </location>
</feature>
<reference evidence="4 5" key="1">
    <citation type="submission" date="2022-07" db="EMBL/GenBank/DDBJ databases">
        <title>Methylomonas rivi sp. nov., Methylomonas rosea sp. nov., Methylomonas aureus sp. nov. and Methylomonas subterranea sp. nov., four novel methanotrophs isolated from a freshwater creek and the deep terrestrial subsurface.</title>
        <authorList>
            <person name="Abin C."/>
            <person name="Sankaranarayanan K."/>
            <person name="Garner C."/>
            <person name="Sindelar R."/>
            <person name="Kotary K."/>
            <person name="Garner R."/>
            <person name="Barclay S."/>
            <person name="Lawson P."/>
            <person name="Krumholz L."/>
        </authorList>
    </citation>
    <scope>NUCLEOTIDE SEQUENCE [LARGE SCALE GENOMIC DNA]</scope>
    <source>
        <strain evidence="4 5">WSC-6</strain>
    </source>
</reference>
<dbReference type="EMBL" id="JANIBK010000314">
    <property type="protein sequence ID" value="MCQ8131027.1"/>
    <property type="molecule type" value="Genomic_DNA"/>
</dbReference>
<dbReference type="Gene3D" id="3.30.56.50">
    <property type="entry name" value="Putative DNA-binding domain, N-terminal subdomain of bacterial translation initiation factor IF2"/>
    <property type="match status" value="1"/>
</dbReference>
<feature type="compositionally biased region" description="Basic and acidic residues" evidence="1">
    <location>
        <begin position="128"/>
        <end position="154"/>
    </location>
</feature>
<name>A0ABT1UAZ2_9GAMM</name>
<dbReference type="Proteomes" id="UP001524586">
    <property type="component" value="Unassembled WGS sequence"/>
</dbReference>
<feature type="domain" description="Translation initiation factor IF-2 N-terminal" evidence="2">
    <location>
        <begin position="1"/>
        <end position="51"/>
    </location>
</feature>
<sequence length="161" mass="17979">MSDKTVQALAEVVGIPLERFLEQLKEAGLSATDPDDVISEEEKVKLLAHLRKRHGKAEATQESSTPKRITLKRSTKTELRQSSAPGTGTKTVSVEVRKQKTYIKRSEASVSDAQKEAEQAKQALAALEEQKRRQAVEEEKRRQHEAQLKAETEKPQPAPEV</sequence>
<comment type="caution">
    <text evidence="4">The sequence shown here is derived from an EMBL/GenBank/DDBJ whole genome shotgun (WGS) entry which is preliminary data.</text>
</comment>